<dbReference type="RefSeq" id="WP_328661881.1">
    <property type="nucleotide sequence ID" value="NZ_BAAATN010000022.1"/>
</dbReference>
<dbReference type="Proteomes" id="UP001595855">
    <property type="component" value="Unassembled WGS sequence"/>
</dbReference>
<dbReference type="Gene3D" id="3.90.550.10">
    <property type="entry name" value="Spore Coat Polysaccharide Biosynthesis Protein SpsA, Chain A"/>
    <property type="match status" value="1"/>
</dbReference>
<comment type="caution">
    <text evidence="2">The sequence shown here is derived from an EMBL/GenBank/DDBJ whole genome shotgun (WGS) entry which is preliminary data.</text>
</comment>
<dbReference type="PANTHER" id="PTHR42883">
    <property type="entry name" value="GLUCOSE-1-PHOSPHATE THYMIDYLTRANSFERASE"/>
    <property type="match status" value="1"/>
</dbReference>
<keyword evidence="2" id="KW-0808">Transferase</keyword>
<organism evidence="2 3">
    <name type="scientific">Streptomyces lienomycini</name>
    <dbReference type="NCBI Taxonomy" id="284035"/>
    <lineage>
        <taxon>Bacteria</taxon>
        <taxon>Bacillati</taxon>
        <taxon>Actinomycetota</taxon>
        <taxon>Actinomycetes</taxon>
        <taxon>Kitasatosporales</taxon>
        <taxon>Streptomycetaceae</taxon>
        <taxon>Streptomyces</taxon>
    </lineage>
</organism>
<evidence type="ECO:0000259" key="1">
    <source>
        <dbReference type="Pfam" id="PF00483"/>
    </source>
</evidence>
<evidence type="ECO:0000313" key="2">
    <source>
        <dbReference type="EMBL" id="MFC5020409.1"/>
    </source>
</evidence>
<protein>
    <submittedName>
        <fullName evidence="2">Glucose-1-phosphate thymidylyltransferase</fullName>
        <ecNumber evidence="2">2.7.7.24</ecNumber>
    </submittedName>
</protein>
<accession>A0ABV9X5M6</accession>
<dbReference type="SUPFAM" id="SSF53448">
    <property type="entry name" value="Nucleotide-diphospho-sugar transferases"/>
    <property type="match status" value="1"/>
</dbReference>
<proteinExistence type="predicted"/>
<feature type="domain" description="Nucleotidyl transferase" evidence="1">
    <location>
        <begin position="2"/>
        <end position="234"/>
    </location>
</feature>
<dbReference type="PANTHER" id="PTHR42883:SF2">
    <property type="entry name" value="THYMIDYLYLTRANSFERASE"/>
    <property type="match status" value="1"/>
</dbReference>
<sequence length="355" mass="37592">MKALVLAGGAGTRLRPFSYSTPKQLVPVANKPVLFHCLETLRAAGIDEVGIIVSGSGAAVRTAVGDGARFGLDITYIPQEEPRGLAQCVTLAQPFLKDDDFVMYLGDNVFVGGIQESLQAFRENGAAAELVVSKVADPSAYGVVEVDPEGRVTGLQEKPVRPASDLAVTGVYFFTPLIHEAVAGIRPSWRNEWEITDAIQWLVTHGHPVRAHAFTGYWKDTGTVPDLLECNRVLLEDVVPGNEGVVDNVTEIVGPVVIGPGARVERSRIVGPAIIGAGCTIEDSYIGPYTSIGSGVRLGNAGVEASILMDRASVHDVRSIEASLIGRSVDVRPSTVPATAHRLVVGDDSKVEVPA</sequence>
<dbReference type="InterPro" id="IPR005908">
    <property type="entry name" value="G1P_thy_trans_l"/>
</dbReference>
<dbReference type="EMBL" id="JBHSJO010000003">
    <property type="protein sequence ID" value="MFC5020409.1"/>
    <property type="molecule type" value="Genomic_DNA"/>
</dbReference>
<evidence type="ECO:0000313" key="3">
    <source>
        <dbReference type="Proteomes" id="UP001595855"/>
    </source>
</evidence>
<gene>
    <name evidence="2" type="ORF">ACFPRC_36960</name>
</gene>
<dbReference type="InterPro" id="IPR029044">
    <property type="entry name" value="Nucleotide-diphossugar_trans"/>
</dbReference>
<dbReference type="Gene3D" id="2.160.10.10">
    <property type="entry name" value="Hexapeptide repeat proteins"/>
    <property type="match status" value="1"/>
</dbReference>
<dbReference type="EC" id="2.7.7.24" evidence="2"/>
<name>A0ABV9X5M6_9ACTN</name>
<dbReference type="GO" id="GO:0008879">
    <property type="term" value="F:glucose-1-phosphate thymidylyltransferase activity"/>
    <property type="evidence" value="ECO:0007669"/>
    <property type="project" value="UniProtKB-EC"/>
</dbReference>
<dbReference type="InterPro" id="IPR005835">
    <property type="entry name" value="NTP_transferase_dom"/>
</dbReference>
<dbReference type="CDD" id="cd04189">
    <property type="entry name" value="G1P_TT_long"/>
    <property type="match status" value="1"/>
</dbReference>
<keyword evidence="2" id="KW-0548">Nucleotidyltransferase</keyword>
<keyword evidence="3" id="KW-1185">Reference proteome</keyword>
<dbReference type="NCBIfam" id="TIGR01208">
    <property type="entry name" value="rmlA_long"/>
    <property type="match status" value="1"/>
</dbReference>
<reference evidence="3" key="1">
    <citation type="journal article" date="2019" name="Int. J. Syst. Evol. Microbiol.">
        <title>The Global Catalogue of Microorganisms (GCM) 10K type strain sequencing project: providing services to taxonomists for standard genome sequencing and annotation.</title>
        <authorList>
            <consortium name="The Broad Institute Genomics Platform"/>
            <consortium name="The Broad Institute Genome Sequencing Center for Infectious Disease"/>
            <person name="Wu L."/>
            <person name="Ma J."/>
        </authorList>
    </citation>
    <scope>NUCLEOTIDE SEQUENCE [LARGE SCALE GENOMIC DNA]</scope>
    <source>
        <strain evidence="3">CGMCC 4.1542</strain>
    </source>
</reference>
<dbReference type="Pfam" id="PF00483">
    <property type="entry name" value="NTP_transferase"/>
    <property type="match status" value="1"/>
</dbReference>